<dbReference type="eggNOG" id="COG1388">
    <property type="taxonomic scope" value="Bacteria"/>
</dbReference>
<organism evidence="3 4">
    <name type="scientific">Marinobacter lipolyticus SM19</name>
    <dbReference type="NCBI Taxonomy" id="1318628"/>
    <lineage>
        <taxon>Bacteria</taxon>
        <taxon>Pseudomonadati</taxon>
        <taxon>Pseudomonadota</taxon>
        <taxon>Gammaproteobacteria</taxon>
        <taxon>Pseudomonadales</taxon>
        <taxon>Marinobacteraceae</taxon>
        <taxon>Marinobacter</taxon>
    </lineage>
</organism>
<dbReference type="CDD" id="cd00118">
    <property type="entry name" value="LysM"/>
    <property type="match status" value="1"/>
</dbReference>
<feature type="domain" description="LysM" evidence="2">
    <location>
        <begin position="3"/>
        <end position="48"/>
    </location>
</feature>
<name>R8AWG7_9GAMM</name>
<dbReference type="SUPFAM" id="SSF54106">
    <property type="entry name" value="LysM domain"/>
    <property type="match status" value="1"/>
</dbReference>
<dbReference type="InterPro" id="IPR018392">
    <property type="entry name" value="LysM"/>
</dbReference>
<evidence type="ECO:0000313" key="3">
    <source>
        <dbReference type="EMBL" id="EON90674.1"/>
    </source>
</evidence>
<comment type="caution">
    <text evidence="3">The sequence shown here is derived from an EMBL/GenBank/DDBJ whole genome shotgun (WGS) entry which is preliminary data.</text>
</comment>
<dbReference type="SMART" id="SM00257">
    <property type="entry name" value="LysM"/>
    <property type="match status" value="1"/>
</dbReference>
<dbReference type="AlphaFoldDB" id="R8AWG7"/>
<dbReference type="PATRIC" id="fig|1318628.3.peg.3516"/>
<dbReference type="RefSeq" id="WP_012139753.1">
    <property type="nucleotide sequence ID" value="NZ_KE007330.1"/>
</dbReference>
<protein>
    <submittedName>
        <fullName evidence="3">Peptidoglycan-binding LysM</fullName>
    </submittedName>
</protein>
<dbReference type="OrthoDB" id="7796826at2"/>
<dbReference type="STRING" id="1318628.MARLIPOL_17593"/>
<dbReference type="HOGENOM" id="CLU_022013_0_0_6"/>
<dbReference type="EMBL" id="ASAD01000025">
    <property type="protein sequence ID" value="EON90674.1"/>
    <property type="molecule type" value="Genomic_DNA"/>
</dbReference>
<evidence type="ECO:0000313" key="4">
    <source>
        <dbReference type="Proteomes" id="UP000016540"/>
    </source>
</evidence>
<accession>R8AWG7</accession>
<dbReference type="PROSITE" id="PS51782">
    <property type="entry name" value="LYSM"/>
    <property type="match status" value="1"/>
</dbReference>
<feature type="region of interest" description="Disordered" evidence="1">
    <location>
        <begin position="117"/>
        <end position="141"/>
    </location>
</feature>
<gene>
    <name evidence="3" type="ORF">MARLIPOL_17593</name>
</gene>
<sequence length="709" mass="77932">MSSEYVIRSGDTLVAIAQRHQTTLSSLLRLNPGVENPDRIFPGQMLKLPVANNAGFSSCEVGQVTQEPSCAEEIVDVVHVTGTDEFILLTEEELTEWIEEEEFVCAPINEFYGKLEGLNGGETDSELSPTDGEGQLSSEVQEEKERLANELETRSVLTNEMQSIPPITEIKRLAGNKHVTFVRSDKLKNHPRRYSIAARDRARSQGWLTERGVDPAKLRDAIRSELTVKFEKTLWEPDSNGALMTTLNKFYDEASWSIWGDAKAQQRAIDETGFDASAEAQFMRFAAGASASGEFDPRKGKVHLQAKAEGQYALAQGKVGVEQSFPINNRSEVKVHYRVGGWDGERREVSLGHFQARLSASLSGFAGASALIAANVEIDSSDGVPNLKGIAARERGQGASVDGSVFAGIRAGCEIAGALLWADVLSTQSDWKTLCEIGKKVEGAAGIGGEFQLRLEFSRATGKFYLNFHAGLVLGVGAAGSFVLEVDPENIVTMIHYVYKALGDADFRYLELFDPTTDAFGWYCKLAIYALGTGANLTLSAARIVEQGVRVVDDYMDNLAIALSSGLERERVGREVAQNIIDDKDRGEESVLRHAPPEVKAKFLHLLIDDFWLTPKLFDGTMSKVEAVGLILQSMQGWRDFEETMVRINLQTEARAADFDENVRKVFNFIGKNANHYRLYRRILEGQAANLVGPVQLDPFSACRASGIA</sequence>
<dbReference type="Proteomes" id="UP000016540">
    <property type="component" value="Unassembled WGS sequence"/>
</dbReference>
<dbReference type="Pfam" id="PF01476">
    <property type="entry name" value="LysM"/>
    <property type="match status" value="1"/>
</dbReference>
<evidence type="ECO:0000259" key="2">
    <source>
        <dbReference type="PROSITE" id="PS51782"/>
    </source>
</evidence>
<keyword evidence="4" id="KW-1185">Reference proteome</keyword>
<proteinExistence type="predicted"/>
<evidence type="ECO:0000256" key="1">
    <source>
        <dbReference type="SAM" id="MobiDB-lite"/>
    </source>
</evidence>
<dbReference type="InterPro" id="IPR036779">
    <property type="entry name" value="LysM_dom_sf"/>
</dbReference>
<dbReference type="Gene3D" id="3.10.350.10">
    <property type="entry name" value="LysM domain"/>
    <property type="match status" value="1"/>
</dbReference>
<reference evidence="3 4" key="1">
    <citation type="journal article" date="2013" name="Genome Announc.">
        <title>Draft Genome Sequence of the Moderately Halophilic Bacterium Marinobacter lipolyticus Strain SM19.</title>
        <authorList>
            <person name="Papke R.T."/>
            <person name="de la Haba R.R."/>
            <person name="Infante-Dominguez C."/>
            <person name="Perez D."/>
            <person name="Sanchez-Porro C."/>
            <person name="Lapierre P."/>
            <person name="Ventosa A."/>
        </authorList>
    </citation>
    <scope>NUCLEOTIDE SEQUENCE [LARGE SCALE GENOMIC DNA]</scope>
    <source>
        <strain evidence="3 4">SM19</strain>
    </source>
</reference>